<dbReference type="RefSeq" id="WP_108639333.1">
    <property type="nucleotide sequence ID" value="NZ_QCYG01000001.1"/>
</dbReference>
<keyword evidence="1" id="KW-0472">Membrane</keyword>
<dbReference type="EMBL" id="QCYG01000001">
    <property type="protein sequence ID" value="PVA08179.1"/>
    <property type="molecule type" value="Genomic_DNA"/>
</dbReference>
<gene>
    <name evidence="2" type="ORF">DC363_01395</name>
</gene>
<keyword evidence="1" id="KW-0812">Transmembrane</keyword>
<accession>A0A2T7G191</accession>
<dbReference type="Proteomes" id="UP000244817">
    <property type="component" value="Unassembled WGS sequence"/>
</dbReference>
<proteinExistence type="predicted"/>
<protein>
    <submittedName>
        <fullName evidence="2">Uncharacterized protein</fullName>
    </submittedName>
</protein>
<dbReference type="OrthoDB" id="461507at2"/>
<evidence type="ECO:0000256" key="1">
    <source>
        <dbReference type="SAM" id="Phobius"/>
    </source>
</evidence>
<evidence type="ECO:0000313" key="2">
    <source>
        <dbReference type="EMBL" id="PVA08179.1"/>
    </source>
</evidence>
<sequence>MKPGVIIGVIVVIVLAIFAFYMIDIDQTQEGSMPEVSVEGGEMPEFDADVGDVSVEEETITVPTLEVTPPEDDADETTE</sequence>
<dbReference type="AlphaFoldDB" id="A0A2T7G191"/>
<organism evidence="2 3">
    <name type="scientific">Thalassorhabdomicrobium marinisediminis</name>
    <dbReference type="NCBI Taxonomy" id="2170577"/>
    <lineage>
        <taxon>Bacteria</taxon>
        <taxon>Pseudomonadati</taxon>
        <taxon>Pseudomonadota</taxon>
        <taxon>Alphaproteobacteria</taxon>
        <taxon>Rhodobacterales</taxon>
        <taxon>Paracoccaceae</taxon>
        <taxon>Thalassorhabdomicrobium</taxon>
    </lineage>
</organism>
<feature type="transmembrane region" description="Helical" evidence="1">
    <location>
        <begin position="6"/>
        <end position="23"/>
    </location>
</feature>
<evidence type="ECO:0000313" key="3">
    <source>
        <dbReference type="Proteomes" id="UP000244817"/>
    </source>
</evidence>
<keyword evidence="3" id="KW-1185">Reference proteome</keyword>
<name>A0A2T7G191_9RHOB</name>
<keyword evidence="1" id="KW-1133">Transmembrane helix</keyword>
<comment type="caution">
    <text evidence="2">The sequence shown here is derived from an EMBL/GenBank/DDBJ whole genome shotgun (WGS) entry which is preliminary data.</text>
</comment>
<reference evidence="2 3" key="1">
    <citation type="submission" date="2018-04" db="EMBL/GenBank/DDBJ databases">
        <title>Pelagivirga bohaiensis gen. nov., sp. nov., a bacterium isolated from the Bohai Sea.</title>
        <authorList>
            <person name="Ji X."/>
        </authorList>
    </citation>
    <scope>NUCLEOTIDE SEQUENCE [LARGE SCALE GENOMIC DNA]</scope>
    <source>
        <strain evidence="2 3">BH-SD16</strain>
    </source>
</reference>